<protein>
    <submittedName>
        <fullName evidence="5">E1 DerP2 DerF2 domain containing protein</fullName>
    </submittedName>
</protein>
<dbReference type="Proteomes" id="UP000030665">
    <property type="component" value="Unassembled WGS sequence"/>
</dbReference>
<reference evidence="5" key="1">
    <citation type="submission" date="2014-01" db="EMBL/GenBank/DDBJ databases">
        <authorList>
            <person name="Aslett M."/>
        </authorList>
    </citation>
    <scope>NUCLEOTIDE SEQUENCE</scope>
</reference>
<keyword evidence="3" id="KW-0964">Secreted</keyword>
<reference evidence="5" key="2">
    <citation type="submission" date="2014-03" db="EMBL/GenBank/DDBJ databases">
        <title>The whipworm genome and dual-species transcriptomics of an intimate host-pathogen interaction.</title>
        <authorList>
            <person name="Foth B.J."/>
            <person name="Tsai I.J."/>
            <person name="Reid A.J."/>
            <person name="Bancroft A.J."/>
            <person name="Nichol S."/>
            <person name="Tracey A."/>
            <person name="Holroyd N."/>
            <person name="Cotton J.A."/>
            <person name="Stanley E.J."/>
            <person name="Zarowiecki M."/>
            <person name="Liu J.Z."/>
            <person name="Huckvale T."/>
            <person name="Cooper P.J."/>
            <person name="Grencis R.K."/>
            <person name="Berriman M."/>
        </authorList>
    </citation>
    <scope>NUCLEOTIDE SEQUENCE [LARGE SCALE GENOMIC DNA]</scope>
</reference>
<accession>A0A077ZIB9</accession>
<dbReference type="Gene3D" id="2.60.40.770">
    <property type="match status" value="1"/>
</dbReference>
<evidence type="ECO:0000256" key="1">
    <source>
        <dbReference type="ARBA" id="ARBA00004613"/>
    </source>
</evidence>
<dbReference type="SMART" id="SM00737">
    <property type="entry name" value="ML"/>
    <property type="match status" value="1"/>
</dbReference>
<evidence type="ECO:0000256" key="2">
    <source>
        <dbReference type="ARBA" id="ARBA00006370"/>
    </source>
</evidence>
<dbReference type="GO" id="GO:0005576">
    <property type="term" value="C:extracellular region"/>
    <property type="evidence" value="ECO:0007669"/>
    <property type="project" value="UniProtKB-SubCell"/>
</dbReference>
<name>A0A077ZIB9_TRITR</name>
<sequence>MKGSKAKVVWVQVEPCNDPYDCTLLKGTDVTFKVRFVSDSVITDLSAAAYVTLATLPDQLQLAVDSGCGSAKDACGPEAGNIVTYRTQFKISDKVPNIDVYFRFELLNQNQEKLVCVRVSAHIDERPLSEKELEKFIASKRGQTSYYSA</sequence>
<dbReference type="OrthoDB" id="4937502at2759"/>
<evidence type="ECO:0000259" key="4">
    <source>
        <dbReference type="SMART" id="SM00737"/>
    </source>
</evidence>
<dbReference type="InterPro" id="IPR014756">
    <property type="entry name" value="Ig_E-set"/>
</dbReference>
<feature type="domain" description="MD-2-related lipid-recognition" evidence="4">
    <location>
        <begin position="3"/>
        <end position="121"/>
    </location>
</feature>
<dbReference type="FunFam" id="2.60.40.770:FF:000001">
    <property type="entry name" value="NPC intracellular cholesterol transporter 2"/>
    <property type="match status" value="1"/>
</dbReference>
<comment type="subcellular location">
    <subcellularLocation>
        <location evidence="1">Secreted</location>
    </subcellularLocation>
</comment>
<evidence type="ECO:0000313" key="5">
    <source>
        <dbReference type="EMBL" id="CDW58340.1"/>
    </source>
</evidence>
<evidence type="ECO:0000313" key="6">
    <source>
        <dbReference type="Proteomes" id="UP000030665"/>
    </source>
</evidence>
<dbReference type="Pfam" id="PF02221">
    <property type="entry name" value="E1_DerP2_DerF2"/>
    <property type="match status" value="1"/>
</dbReference>
<dbReference type="SUPFAM" id="SSF81296">
    <property type="entry name" value="E set domains"/>
    <property type="match status" value="1"/>
</dbReference>
<comment type="similarity">
    <text evidence="2">Belongs to the NPC2 family.</text>
</comment>
<proteinExistence type="inferred from homology"/>
<dbReference type="EMBL" id="HG806316">
    <property type="protein sequence ID" value="CDW58340.1"/>
    <property type="molecule type" value="Genomic_DNA"/>
</dbReference>
<evidence type="ECO:0000256" key="3">
    <source>
        <dbReference type="ARBA" id="ARBA00022525"/>
    </source>
</evidence>
<dbReference type="InterPro" id="IPR003172">
    <property type="entry name" value="ML_dom"/>
</dbReference>
<organism evidence="5 6">
    <name type="scientific">Trichuris trichiura</name>
    <name type="common">Whipworm</name>
    <name type="synonym">Trichocephalus trichiurus</name>
    <dbReference type="NCBI Taxonomy" id="36087"/>
    <lineage>
        <taxon>Eukaryota</taxon>
        <taxon>Metazoa</taxon>
        <taxon>Ecdysozoa</taxon>
        <taxon>Nematoda</taxon>
        <taxon>Enoplea</taxon>
        <taxon>Dorylaimia</taxon>
        <taxon>Trichinellida</taxon>
        <taxon>Trichuridae</taxon>
        <taxon>Trichuris</taxon>
    </lineage>
</organism>
<dbReference type="AlphaFoldDB" id="A0A077ZIB9"/>
<gene>
    <name evidence="5" type="ORF">TTRE_0000664901</name>
</gene>
<keyword evidence="6" id="KW-1185">Reference proteome</keyword>